<dbReference type="InterPro" id="IPR055949">
    <property type="entry name" value="DUF7527"/>
</dbReference>
<feature type="compositionally biased region" description="Low complexity" evidence="1">
    <location>
        <begin position="372"/>
        <end position="385"/>
    </location>
</feature>
<reference evidence="3 4" key="1">
    <citation type="journal article" date="2019" name="Int. J. Syst. Evol. Microbiol.">
        <title>The Global Catalogue of Microorganisms (GCM) 10K type strain sequencing project: providing services to taxonomists for standard genome sequencing and annotation.</title>
        <authorList>
            <consortium name="The Broad Institute Genomics Platform"/>
            <consortium name="The Broad Institute Genome Sequencing Center for Infectious Disease"/>
            <person name="Wu L."/>
            <person name="Ma J."/>
        </authorList>
    </citation>
    <scope>NUCLEOTIDE SEQUENCE [LARGE SCALE GENOMIC DNA]</scope>
    <source>
        <strain evidence="3 4">IBRC-M 10256</strain>
    </source>
</reference>
<feature type="compositionally biased region" description="Polar residues" evidence="1">
    <location>
        <begin position="354"/>
        <end position="364"/>
    </location>
</feature>
<dbReference type="Gene3D" id="1.20.5.340">
    <property type="match status" value="1"/>
</dbReference>
<dbReference type="RefSeq" id="WP_256532174.1">
    <property type="nucleotide sequence ID" value="NZ_CP101824.1"/>
</dbReference>
<feature type="compositionally biased region" description="Basic and acidic residues" evidence="1">
    <location>
        <begin position="396"/>
        <end position="410"/>
    </location>
</feature>
<evidence type="ECO:0000313" key="4">
    <source>
        <dbReference type="Proteomes" id="UP001595846"/>
    </source>
</evidence>
<feature type="compositionally biased region" description="Basic and acidic residues" evidence="1">
    <location>
        <begin position="336"/>
        <end position="352"/>
    </location>
</feature>
<feature type="compositionally biased region" description="Low complexity" evidence="1">
    <location>
        <begin position="424"/>
        <end position="434"/>
    </location>
</feature>
<feature type="compositionally biased region" description="Polar residues" evidence="1">
    <location>
        <begin position="325"/>
        <end position="335"/>
    </location>
</feature>
<evidence type="ECO:0000256" key="1">
    <source>
        <dbReference type="SAM" id="MobiDB-lite"/>
    </source>
</evidence>
<dbReference type="EMBL" id="JBHSAQ010000001">
    <property type="protein sequence ID" value="MFC3956887.1"/>
    <property type="molecule type" value="Genomic_DNA"/>
</dbReference>
<organism evidence="3 4">
    <name type="scientific">Halovivax cerinus</name>
    <dbReference type="NCBI Taxonomy" id="1487865"/>
    <lineage>
        <taxon>Archaea</taxon>
        <taxon>Methanobacteriati</taxon>
        <taxon>Methanobacteriota</taxon>
        <taxon>Stenosarchaea group</taxon>
        <taxon>Halobacteria</taxon>
        <taxon>Halobacteriales</taxon>
        <taxon>Natrialbaceae</taxon>
        <taxon>Halovivax</taxon>
    </lineage>
</organism>
<feature type="compositionally biased region" description="Basic and acidic residues" evidence="1">
    <location>
        <begin position="463"/>
        <end position="495"/>
    </location>
</feature>
<protein>
    <recommendedName>
        <fullName evidence="2">DUF7527 domain-containing protein</fullName>
    </recommendedName>
</protein>
<feature type="compositionally biased region" description="Polar residues" evidence="1">
    <location>
        <begin position="261"/>
        <end position="271"/>
    </location>
</feature>
<accession>A0ABD5NIL6</accession>
<feature type="compositionally biased region" description="Basic and acidic residues" evidence="1">
    <location>
        <begin position="435"/>
        <end position="449"/>
    </location>
</feature>
<feature type="compositionally biased region" description="Basic and acidic residues" evidence="1">
    <location>
        <begin position="294"/>
        <end position="308"/>
    </location>
</feature>
<feature type="region of interest" description="Disordered" evidence="1">
    <location>
        <begin position="178"/>
        <end position="568"/>
    </location>
</feature>
<dbReference type="Pfam" id="PF24371">
    <property type="entry name" value="DUF7527"/>
    <property type="match status" value="1"/>
</dbReference>
<dbReference type="AlphaFoldDB" id="A0ABD5NIL6"/>
<sequence length="801" mass="84720">MDPRTKERVERWESRPFSGGEDALATLADDAFSGAVTAAGVWVFMLNGRIVGVVDGSIDAVAGTSGTIYEAPAAVLPLLSAMLEQGGDPRGRYYTNDTPLAAVDRKLQQGSFTGYVELSEQVLSGDYYLVYYGGRRMSAAYIGNAERLETGEVAFERADDEIGIYEVVDVDVDVSDVPGRETADESQADEPATGSTLGSQGADDTPDGPSSAAGSSTTESSTGGPDPAGSADAAGPAGSDGRPGSTPAGDTAAAHSAGPDGSSTAQNSSRATDSETDGDRHGDSTAQSGPPTADRTDSETEVNYREDSNGSAESSQTPDDGVPSSADTAQSSSGATDEHDSITTSGETHEPQSDGITTSGTDASTADRSDLTTTASDAGTSGANARQDESAESDAPDERFKEEERWRETRQIPSIDPESSGEQSSAGHGSADGGSRSKTERSTARDRPSPADVASTEQALRSDMLEREDKIDHLTQRVTELEEKRKQLVRERDELASENDDLTERVSRLQSRIEELERDLERAQSASEPDATGGKSGGATDAARTGGREAQSVGRTDQGGTTISPTRALQETNVFVRYASKSQPTLESAHEGEGSRGDLERNLRLERHTQFDAETAVVDGEPYDAFVEGSMQYRFVEWLVGTCLFEIRETGNAADLADLYDAIPRIDRVELSATVSLEDDDTENVPDQVTFDVGAFDKRGTPLVVANCNDSRDPATQGMLEELEADASSVCANYPDLAAAVVVTSSFFDPGALELAEEITTSGFLSRSSKVSYVNLSRKQGYHCCLVESRSGGFHLTVPEL</sequence>
<comment type="caution">
    <text evidence="3">The sequence shown here is derived from an EMBL/GenBank/DDBJ whole genome shotgun (WGS) entry which is preliminary data.</text>
</comment>
<feature type="compositionally biased region" description="Low complexity" evidence="1">
    <location>
        <begin position="538"/>
        <end position="550"/>
    </location>
</feature>
<feature type="compositionally biased region" description="Basic and acidic residues" evidence="1">
    <location>
        <begin position="502"/>
        <end position="522"/>
    </location>
</feature>
<feature type="compositionally biased region" description="Polar residues" evidence="1">
    <location>
        <begin position="553"/>
        <end position="568"/>
    </location>
</feature>
<feature type="compositionally biased region" description="Polar residues" evidence="1">
    <location>
        <begin position="309"/>
        <end position="318"/>
    </location>
</feature>
<gene>
    <name evidence="3" type="ORF">ACFOUR_00675</name>
</gene>
<proteinExistence type="predicted"/>
<dbReference type="GeneID" id="73904952"/>
<evidence type="ECO:0000259" key="2">
    <source>
        <dbReference type="Pfam" id="PF24371"/>
    </source>
</evidence>
<evidence type="ECO:0000313" key="3">
    <source>
        <dbReference type="EMBL" id="MFC3956887.1"/>
    </source>
</evidence>
<name>A0ABD5NIL6_9EURY</name>
<keyword evidence="4" id="KW-1185">Reference proteome</keyword>
<feature type="domain" description="DUF7527" evidence="2">
    <location>
        <begin position="563"/>
        <end position="801"/>
    </location>
</feature>
<feature type="compositionally biased region" description="Low complexity" evidence="1">
    <location>
        <begin position="207"/>
        <end position="245"/>
    </location>
</feature>
<dbReference type="Proteomes" id="UP001595846">
    <property type="component" value="Unassembled WGS sequence"/>
</dbReference>